<sequence length="605" mass="61706">MGSRGGLVPVISRSAPDRALWCRDGRFGPRGPNRPSHSGAQIQRNFALHAPSISAFQFPLPLTVPPPRLHHTMQPPPATGDALAECLRLLAELPAAAASSPAFRRHWPSISASVSSLSASLSHPAFPPSAPLLSPLASALQALLSVCGGPSLGHLHTVSLLSSSAASLSQLAADARLLVSPSPAGGEGDGSDSLLPRLRLGSAVSRAAALDSLAESVGSMPASHTAAAVSAVAAMLDSGDLLPASRDKAVSVLAAFASSDAGCLFLAQESGTVVPHLCRALESGGASAEQACVALEPLTASSRDAAAAVSARGGVAALLVACAAGTPASQAAAAGVLRNIAAFPDLLPAFRDEGALPLIVQLVSLGTPRTQELALGCLQNLTASDGDEGQRLKVEAFQEGALGCVKDFLESCRGDGPGLAPAYGLLRNMATFRYIAEIAVSAGFVSHVLAALGSERASTRTEAAMALAELCSVSSSSKARKEAGGAMPRLIWMLEAKSVGERDAAARALATLVVAASSHRKVFKKDEMGIVNAVQLLDPAVRGADKRFPVSLLLAVSQSRRCRKQMVAAGACGFLQGLLAAEVDGAKKLSECLGRGKMLGVFPRT</sequence>
<dbReference type="PANTHER" id="PTHR46043">
    <property type="entry name" value="ARM REPEAT SUPERFAMILY PROTEIN"/>
    <property type="match status" value="1"/>
</dbReference>
<dbReference type="SUPFAM" id="SSF48371">
    <property type="entry name" value="ARM repeat"/>
    <property type="match status" value="1"/>
</dbReference>
<proteinExistence type="evidence at transcript level"/>
<protein>
    <submittedName>
        <fullName evidence="1">Predicted protein</fullName>
    </submittedName>
</protein>
<dbReference type="InterPro" id="IPR011989">
    <property type="entry name" value="ARM-like"/>
</dbReference>
<dbReference type="InterPro" id="IPR016024">
    <property type="entry name" value="ARM-type_fold"/>
</dbReference>
<dbReference type="InterPro" id="IPR000225">
    <property type="entry name" value="Armadillo"/>
</dbReference>
<dbReference type="Gene3D" id="1.25.10.10">
    <property type="entry name" value="Leucine-rich Repeat Variant"/>
    <property type="match status" value="2"/>
</dbReference>
<dbReference type="EMBL" id="AK354026">
    <property type="protein sequence ID" value="BAJ85245.1"/>
    <property type="molecule type" value="mRNA"/>
</dbReference>
<evidence type="ECO:0000313" key="1">
    <source>
        <dbReference type="EMBL" id="BAJ85245.1"/>
    </source>
</evidence>
<organism evidence="1">
    <name type="scientific">Hordeum vulgare subsp. vulgare</name>
    <name type="common">Domesticated barley</name>
    <dbReference type="NCBI Taxonomy" id="112509"/>
    <lineage>
        <taxon>Eukaryota</taxon>
        <taxon>Viridiplantae</taxon>
        <taxon>Streptophyta</taxon>
        <taxon>Embryophyta</taxon>
        <taxon>Tracheophyta</taxon>
        <taxon>Spermatophyta</taxon>
        <taxon>Magnoliopsida</taxon>
        <taxon>Liliopsida</taxon>
        <taxon>Poales</taxon>
        <taxon>Poaceae</taxon>
        <taxon>BOP clade</taxon>
        <taxon>Pooideae</taxon>
        <taxon>Triticodae</taxon>
        <taxon>Triticeae</taxon>
        <taxon>Hordeinae</taxon>
        <taxon>Hordeum</taxon>
    </lineage>
</organism>
<reference evidence="1" key="1">
    <citation type="journal article" date="2011" name="Plant Physiol.">
        <title>Comprehensive sequence analysis of 24,783 barley full-length cDNAs derived from 12 clone libraries.</title>
        <authorList>
            <person name="Matsumoto T."/>
            <person name="Tanaka T."/>
            <person name="Sakai H."/>
            <person name="Amano N."/>
            <person name="Kanamori H."/>
            <person name="Kurita K."/>
            <person name="Kikuta A."/>
            <person name="Kamiya K."/>
            <person name="Yamamoto M."/>
            <person name="Ikawa H."/>
            <person name="Fujii N."/>
            <person name="Hori K."/>
            <person name="Itoh T."/>
            <person name="Sato K."/>
        </authorList>
    </citation>
    <scope>NUCLEOTIDE SEQUENCE</scope>
    <source>
        <tissue evidence="1">Shoot</tissue>
    </source>
</reference>
<dbReference type="AlphaFoldDB" id="F2CQX4"/>
<accession>F2CQX4</accession>
<dbReference type="SMART" id="SM00185">
    <property type="entry name" value="ARM"/>
    <property type="match status" value="4"/>
</dbReference>
<dbReference type="PANTHER" id="PTHR46043:SF23">
    <property type="match status" value="1"/>
</dbReference>
<name>F2CQX4_HORVV</name>